<comment type="caution">
    <text evidence="9">Lacks conserved residue(s) required for the propagation of feature annotation.</text>
</comment>
<dbReference type="AlphaFoldDB" id="A0A0G1PDZ1"/>
<keyword evidence="5 9" id="KW-0653">Protein transport</keyword>
<feature type="transmembrane region" description="Helical" evidence="9">
    <location>
        <begin position="430"/>
        <end position="450"/>
    </location>
</feature>
<evidence type="ECO:0000256" key="5">
    <source>
        <dbReference type="ARBA" id="ARBA00022927"/>
    </source>
</evidence>
<feature type="transmembrane region" description="Helical" evidence="9">
    <location>
        <begin position="300"/>
        <end position="317"/>
    </location>
</feature>
<keyword evidence="2 9" id="KW-0813">Transport</keyword>
<dbReference type="GO" id="GO:0015450">
    <property type="term" value="F:protein-transporting ATPase activity"/>
    <property type="evidence" value="ECO:0007669"/>
    <property type="project" value="InterPro"/>
</dbReference>
<reference evidence="13 14" key="1">
    <citation type="journal article" date="2015" name="Nature">
        <title>rRNA introns, odd ribosomes, and small enigmatic genomes across a large radiation of phyla.</title>
        <authorList>
            <person name="Brown C.T."/>
            <person name="Hug L.A."/>
            <person name="Thomas B.C."/>
            <person name="Sharon I."/>
            <person name="Castelle C.J."/>
            <person name="Singh A."/>
            <person name="Wilkins M.J."/>
            <person name="Williams K.H."/>
            <person name="Banfield J.F."/>
        </authorList>
    </citation>
    <scope>NUCLEOTIDE SEQUENCE [LARGE SCALE GENOMIC DNA]</scope>
</reference>
<dbReference type="Pfam" id="PF02355">
    <property type="entry name" value="SecD_SecF_C"/>
    <property type="match status" value="1"/>
</dbReference>
<feature type="domain" description="SecDF P1 head subdomain" evidence="12">
    <location>
        <begin position="176"/>
        <end position="278"/>
    </location>
</feature>
<dbReference type="PANTHER" id="PTHR30081">
    <property type="entry name" value="PROTEIN-EXPORT MEMBRANE PROTEIN SEC"/>
    <property type="match status" value="1"/>
</dbReference>
<dbReference type="Gene3D" id="3.30.70.3400">
    <property type="match status" value="1"/>
</dbReference>
<dbReference type="Pfam" id="PF22599">
    <property type="entry name" value="SecDF_P1_head"/>
    <property type="match status" value="1"/>
</dbReference>
<dbReference type="Pfam" id="PF21760">
    <property type="entry name" value="SecD_1st"/>
    <property type="match status" value="1"/>
</dbReference>
<keyword evidence="6 9" id="KW-1133">Transmembrane helix</keyword>
<evidence type="ECO:0000259" key="12">
    <source>
        <dbReference type="Pfam" id="PF22599"/>
    </source>
</evidence>
<evidence type="ECO:0000256" key="8">
    <source>
        <dbReference type="ARBA" id="ARBA00023136"/>
    </source>
</evidence>
<dbReference type="GO" id="GO:0043952">
    <property type="term" value="P:protein transport by the Sec complex"/>
    <property type="evidence" value="ECO:0007669"/>
    <property type="project" value="UniProtKB-UniRule"/>
</dbReference>
<evidence type="ECO:0000256" key="2">
    <source>
        <dbReference type="ARBA" id="ARBA00022448"/>
    </source>
</evidence>
<dbReference type="InterPro" id="IPR054384">
    <property type="entry name" value="SecDF_P1_head"/>
</dbReference>
<dbReference type="GO" id="GO:0065002">
    <property type="term" value="P:intracellular protein transmembrane transport"/>
    <property type="evidence" value="ECO:0007669"/>
    <property type="project" value="UniProtKB-UniRule"/>
</dbReference>
<dbReference type="InterPro" id="IPR022813">
    <property type="entry name" value="SecD/SecF_arch_bac"/>
</dbReference>
<comment type="similarity">
    <text evidence="9">Belongs to the SecD/SecF family. SecD subfamily.</text>
</comment>
<evidence type="ECO:0000313" key="14">
    <source>
        <dbReference type="Proteomes" id="UP000034732"/>
    </source>
</evidence>
<name>A0A0G1PDZ1_UNCKA</name>
<gene>
    <name evidence="9" type="primary">secD</name>
    <name evidence="13" type="ORF">UX44_C0009G0006</name>
</gene>
<dbReference type="GO" id="GO:0006605">
    <property type="term" value="P:protein targeting"/>
    <property type="evidence" value="ECO:0007669"/>
    <property type="project" value="UniProtKB-UniRule"/>
</dbReference>
<dbReference type="InterPro" id="IPR055344">
    <property type="entry name" value="SecD_SecF_C_bact"/>
</dbReference>
<feature type="transmembrane region" description="Helical" evidence="9">
    <location>
        <begin position="324"/>
        <end position="341"/>
    </location>
</feature>
<accession>A0A0G1PDZ1</accession>
<dbReference type="SUPFAM" id="SSF82866">
    <property type="entry name" value="Multidrug efflux transporter AcrB transmembrane domain"/>
    <property type="match status" value="1"/>
</dbReference>
<protein>
    <recommendedName>
        <fullName evidence="9">Protein translocase subunit SecD</fullName>
    </recommendedName>
</protein>
<comment type="function">
    <text evidence="9">Part of the Sec protein translocase complex. Interacts with the SecYEG preprotein conducting channel. SecDF uses the proton motive force (PMF) to complete protein translocation after the ATP-dependent function of SecA.</text>
</comment>
<keyword evidence="7 9" id="KW-0811">Translocation</keyword>
<dbReference type="GO" id="GO:0005886">
    <property type="term" value="C:plasma membrane"/>
    <property type="evidence" value="ECO:0007669"/>
    <property type="project" value="UniProtKB-SubCell"/>
</dbReference>
<evidence type="ECO:0000259" key="10">
    <source>
        <dbReference type="Pfam" id="PF02355"/>
    </source>
</evidence>
<dbReference type="InterPro" id="IPR048631">
    <property type="entry name" value="SecD_1st"/>
</dbReference>
<dbReference type="HAMAP" id="MF_01463_B">
    <property type="entry name" value="SecD_B"/>
    <property type="match status" value="1"/>
</dbReference>
<keyword evidence="8 9" id="KW-0472">Membrane</keyword>
<keyword evidence="3 9" id="KW-1003">Cell membrane</keyword>
<dbReference type="Proteomes" id="UP000034732">
    <property type="component" value="Unassembled WGS sequence"/>
</dbReference>
<feature type="domain" description="Protein translocase subunit SecDF P1" evidence="11">
    <location>
        <begin position="92"/>
        <end position="149"/>
    </location>
</feature>
<comment type="subunit">
    <text evidence="9">Forms a complex with SecF. Part of the essential Sec protein translocation apparatus which comprises SecA, SecYEG and auxiliary proteins SecDF. Other proteins may also be involved.</text>
</comment>
<feature type="transmembrane region" description="Helical" evidence="9">
    <location>
        <begin position="347"/>
        <end position="370"/>
    </location>
</feature>
<evidence type="ECO:0000256" key="1">
    <source>
        <dbReference type="ARBA" id="ARBA00004651"/>
    </source>
</evidence>
<sequence>MHKNLYFRLLAISVVFLLSILVVLPRIPITVKKSFVNIDSYIGGYSFSLFGGRWRADLTKFREGLDLAGGVRVVLNADVTKIGESERNSALESAVSVIEKRVNYLGVAEPYIAPAKVGDEYRIIVEIPGVSDTASAVKLIGQTAQLKFKVLVVGKDWTEEKFSEYYSNPTAWVDSGVTGADLKGVDVLYDQSKAGTNSPQVRLKFTNEGRKKFSQVARENVKKPVALFLDEDSTPLSMPVVSENLADALVNDPVITGNFSIETANALSIQLRAGALPVPVEVIEQKTVGATLGDISVHRSLYGGIVGLTLVLVFMVYSYGRLGFLADIALLIYAVITLAIFKGLPVVLTLPGIAGFILSVGMATDANILVFERIKEELAWGRPKTLAAKFGFERAWSSIRDSNISSLITAAVLFYFGTGAVRGFALTLSIGILVSLFTSLFVTQTFVKLFGGLSKD</sequence>
<feature type="domain" description="Protein export membrane protein SecD/SecF C-terminal" evidence="10">
    <location>
        <begin position="280"/>
        <end position="449"/>
    </location>
</feature>
<dbReference type="InterPro" id="IPR048634">
    <property type="entry name" value="SecD_SecF_C"/>
</dbReference>
<dbReference type="NCBIfam" id="TIGR01129">
    <property type="entry name" value="secD"/>
    <property type="match status" value="1"/>
</dbReference>
<dbReference type="PATRIC" id="fig|1619107.3.peg.191"/>
<feature type="transmembrane region" description="Helical" evidence="9">
    <location>
        <begin position="404"/>
        <end position="424"/>
    </location>
</feature>
<dbReference type="InterPro" id="IPR005791">
    <property type="entry name" value="SecD"/>
</dbReference>
<evidence type="ECO:0000259" key="11">
    <source>
        <dbReference type="Pfam" id="PF21760"/>
    </source>
</evidence>
<evidence type="ECO:0000256" key="7">
    <source>
        <dbReference type="ARBA" id="ARBA00023010"/>
    </source>
</evidence>
<organism evidence="13 14">
    <name type="scientific">candidate division WWE3 bacterium GW2011_GWA1_46_21</name>
    <dbReference type="NCBI Taxonomy" id="1619107"/>
    <lineage>
        <taxon>Bacteria</taxon>
        <taxon>Katanobacteria</taxon>
    </lineage>
</organism>
<comment type="caution">
    <text evidence="13">The sequence shown here is derived from an EMBL/GenBank/DDBJ whole genome shotgun (WGS) entry which is preliminary data.</text>
</comment>
<comment type="subcellular location">
    <subcellularLocation>
        <location evidence="1 9">Cell membrane</location>
        <topology evidence="1 9">Multi-pass membrane protein</topology>
    </subcellularLocation>
</comment>
<evidence type="ECO:0000256" key="6">
    <source>
        <dbReference type="ARBA" id="ARBA00022989"/>
    </source>
</evidence>
<dbReference type="NCBIfam" id="TIGR00916">
    <property type="entry name" value="2A0604s01"/>
    <property type="match status" value="1"/>
</dbReference>
<dbReference type="PANTHER" id="PTHR30081:SF1">
    <property type="entry name" value="PROTEIN TRANSLOCASE SUBUNIT SECD"/>
    <property type="match status" value="1"/>
</dbReference>
<evidence type="ECO:0000256" key="3">
    <source>
        <dbReference type="ARBA" id="ARBA00022475"/>
    </source>
</evidence>
<dbReference type="Gene3D" id="1.20.1640.10">
    <property type="entry name" value="Multidrug efflux transporter AcrB transmembrane domain"/>
    <property type="match status" value="1"/>
</dbReference>
<dbReference type="Gene3D" id="3.30.1360.200">
    <property type="match status" value="1"/>
</dbReference>
<evidence type="ECO:0000313" key="13">
    <source>
        <dbReference type="EMBL" id="KKU30966.1"/>
    </source>
</evidence>
<evidence type="ECO:0000256" key="4">
    <source>
        <dbReference type="ARBA" id="ARBA00022692"/>
    </source>
</evidence>
<dbReference type="EMBL" id="LCMF01000009">
    <property type="protein sequence ID" value="KKU30966.1"/>
    <property type="molecule type" value="Genomic_DNA"/>
</dbReference>
<keyword evidence="4 9" id="KW-0812">Transmembrane</keyword>
<proteinExistence type="inferred from homology"/>
<evidence type="ECO:0000256" key="9">
    <source>
        <dbReference type="HAMAP-Rule" id="MF_01463"/>
    </source>
</evidence>